<evidence type="ECO:0000256" key="2">
    <source>
        <dbReference type="ARBA" id="ARBA00022803"/>
    </source>
</evidence>
<dbReference type="AlphaFoldDB" id="A0A1F5F763"/>
<feature type="chain" id="PRO_5009518512" description="Tetratricopeptide repeat protein" evidence="4">
    <location>
        <begin position="26"/>
        <end position="650"/>
    </location>
</feature>
<sequence length="650" mass="70420">MSKRFLTTILVLGLAAASVAGNAGATFLLLPQDLRAVGMGGTGAGEAGSLGGLFYNPASLGFRSEAVMNAAFTSWIAETSLGYLAGCLPLGKAGVVSLGATYMRVGDFERRTGDTDEPVGTFDAMGLAAEAGYGIELFDGFSAGMTAGVVHQRLDTYSATGASFDLGVQYRFPFDWLTVGLAGRNLGTPLTFISEETPLPSNVVGGVNLCFLGGDLGFNLDAEYHLDDAADNLYAHAGGEYVLFDTAALRVGYTYGYGSQGGNITGLSAGIGLQVVGITFDFAYTNQGDLGGSYRVGVGYDFAYFTTRRDTLREYLDQIAEQERATSRAFYSEGQDAMSRERYADAASAFDKALIWDPAFTEAAAAYDNAVGLAREKEIADHVSQGELYLKIEDYVSAQAEFSAALEIDPEHAEALRLVTFASDALVRQLAEREAQAAELSQKAADLFAAGDFRGAISAWSEVLVLDPGNGLALGYLNQAQGRLEDQVEQEKRMARNLEDQGRYEEALEHWLKAHELDPEDPELPVAISQCRGYLSRQIETLVADGVARYERGEYAAAKDLFHQAQRLDPGNRKAAEYLAKIEAAQTTTVRESDPITANEFYLKGVQAYTRKDYELAIYYWEQCLYYQPDHPKAGPNIERARQLLAALHE</sequence>
<dbReference type="NCBIfam" id="NF033709">
    <property type="entry name" value="PorV_fam"/>
    <property type="match status" value="1"/>
</dbReference>
<dbReference type="STRING" id="1817816.A2Y64_03925"/>
<dbReference type="InterPro" id="IPR013105">
    <property type="entry name" value="TPR_2"/>
</dbReference>
<reference evidence="5 6" key="1">
    <citation type="journal article" date="2016" name="Nat. Commun.">
        <title>Thousands of microbial genomes shed light on interconnected biogeochemical processes in an aquifer system.</title>
        <authorList>
            <person name="Anantharaman K."/>
            <person name="Brown C.T."/>
            <person name="Hug L.A."/>
            <person name="Sharon I."/>
            <person name="Castelle C.J."/>
            <person name="Probst A.J."/>
            <person name="Thomas B.C."/>
            <person name="Singh A."/>
            <person name="Wilkins M.J."/>
            <person name="Karaoz U."/>
            <person name="Brodie E.L."/>
            <person name="Williams K.H."/>
            <person name="Hubbard S.S."/>
            <person name="Banfield J.F."/>
        </authorList>
    </citation>
    <scope>NUCLEOTIDE SEQUENCE [LARGE SCALE GENOMIC DNA]</scope>
</reference>
<dbReference type="PANTHER" id="PTHR44943">
    <property type="entry name" value="CELLULOSE SYNTHASE OPERON PROTEIN C"/>
    <property type="match status" value="1"/>
</dbReference>
<dbReference type="Gene3D" id="1.25.40.10">
    <property type="entry name" value="Tetratricopeptide repeat domain"/>
    <property type="match status" value="3"/>
</dbReference>
<accession>A0A1F5F763</accession>
<dbReference type="Pfam" id="PF07719">
    <property type="entry name" value="TPR_2"/>
    <property type="match status" value="1"/>
</dbReference>
<feature type="repeat" description="TPR" evidence="3">
    <location>
        <begin position="539"/>
        <end position="572"/>
    </location>
</feature>
<feature type="repeat" description="TPR" evidence="3">
    <location>
        <begin position="488"/>
        <end position="521"/>
    </location>
</feature>
<dbReference type="EMBL" id="MFAF01000071">
    <property type="protein sequence ID" value="OGD75477.1"/>
    <property type="molecule type" value="Genomic_DNA"/>
</dbReference>
<dbReference type="InterPro" id="IPR051685">
    <property type="entry name" value="Ycf3/AcsC/BcsC/TPR_MFPF"/>
</dbReference>
<organism evidence="5 6">
    <name type="scientific">Candidatus Coatesbacteria bacterium RBG_13_66_14</name>
    <dbReference type="NCBI Taxonomy" id="1817816"/>
    <lineage>
        <taxon>Bacteria</taxon>
        <taxon>Candidatus Coatesiibacteriota</taxon>
    </lineage>
</organism>
<evidence type="ECO:0008006" key="7">
    <source>
        <dbReference type="Google" id="ProtNLM"/>
    </source>
</evidence>
<feature type="repeat" description="TPR" evidence="3">
    <location>
        <begin position="327"/>
        <end position="360"/>
    </location>
</feature>
<proteinExistence type="predicted"/>
<dbReference type="Gene3D" id="2.40.160.60">
    <property type="entry name" value="Outer membrane protein transport protein (OMPP1/FadL/TodX)"/>
    <property type="match status" value="1"/>
</dbReference>
<comment type="caution">
    <text evidence="5">The sequence shown here is derived from an EMBL/GenBank/DDBJ whole genome shotgun (WGS) entry which is preliminary data.</text>
</comment>
<name>A0A1F5F763_9BACT</name>
<protein>
    <recommendedName>
        <fullName evidence="7">Tetratricopeptide repeat protein</fullName>
    </recommendedName>
</protein>
<dbReference type="Proteomes" id="UP000177187">
    <property type="component" value="Unassembled WGS sequence"/>
</dbReference>
<evidence type="ECO:0000313" key="5">
    <source>
        <dbReference type="EMBL" id="OGD75477.1"/>
    </source>
</evidence>
<evidence type="ECO:0000313" key="6">
    <source>
        <dbReference type="Proteomes" id="UP000177187"/>
    </source>
</evidence>
<dbReference type="InterPro" id="IPR019734">
    <property type="entry name" value="TPR_rpt"/>
</dbReference>
<evidence type="ECO:0000256" key="3">
    <source>
        <dbReference type="PROSITE-ProRule" id="PRU00339"/>
    </source>
</evidence>
<evidence type="ECO:0000256" key="4">
    <source>
        <dbReference type="SAM" id="SignalP"/>
    </source>
</evidence>
<keyword evidence="2 3" id="KW-0802">TPR repeat</keyword>
<feature type="repeat" description="TPR" evidence="3">
    <location>
        <begin position="379"/>
        <end position="412"/>
    </location>
</feature>
<dbReference type="PANTHER" id="PTHR44943:SF8">
    <property type="entry name" value="TPR REPEAT-CONTAINING PROTEIN MJ0263"/>
    <property type="match status" value="1"/>
</dbReference>
<gene>
    <name evidence="5" type="ORF">A2Y64_03925</name>
</gene>
<dbReference type="PROSITE" id="PS50005">
    <property type="entry name" value="TPR"/>
    <property type="match status" value="4"/>
</dbReference>
<dbReference type="SUPFAM" id="SSF48452">
    <property type="entry name" value="TPR-like"/>
    <property type="match status" value="1"/>
</dbReference>
<dbReference type="SMART" id="SM00028">
    <property type="entry name" value="TPR"/>
    <property type="match status" value="6"/>
</dbReference>
<dbReference type="SUPFAM" id="SSF56935">
    <property type="entry name" value="Porins"/>
    <property type="match status" value="1"/>
</dbReference>
<keyword evidence="4" id="KW-0732">Signal</keyword>
<evidence type="ECO:0000256" key="1">
    <source>
        <dbReference type="ARBA" id="ARBA00022737"/>
    </source>
</evidence>
<feature type="signal peptide" evidence="4">
    <location>
        <begin position="1"/>
        <end position="25"/>
    </location>
</feature>
<dbReference type="InterPro" id="IPR011990">
    <property type="entry name" value="TPR-like_helical_dom_sf"/>
</dbReference>
<keyword evidence="1" id="KW-0677">Repeat</keyword>